<dbReference type="EMBL" id="JBHULN010000009">
    <property type="protein sequence ID" value="MFD2572229.1"/>
    <property type="molecule type" value="Genomic_DNA"/>
</dbReference>
<proteinExistence type="predicted"/>
<accession>A0ABW5M6D0</accession>
<sequence>MNIVRPLVVAFVLVTLIIGCKGSGGETPEPTQASQTELLVANNWQTKQVTTPDGQEINEGRLNLVTQYLFGLNMQFRQDGSVRALDFKQSNKVVNGGSWALAADNKSIDVDVTGFKGNFPIVRLDRSNLILRQTAPVDGKNAEINLVFVPAL</sequence>
<dbReference type="Proteomes" id="UP001597469">
    <property type="component" value="Unassembled WGS sequence"/>
</dbReference>
<dbReference type="PROSITE" id="PS51257">
    <property type="entry name" value="PROKAR_LIPOPROTEIN"/>
    <property type="match status" value="1"/>
</dbReference>
<comment type="caution">
    <text evidence="1">The sequence shown here is derived from an EMBL/GenBank/DDBJ whole genome shotgun (WGS) entry which is preliminary data.</text>
</comment>
<protein>
    <recommendedName>
        <fullName evidence="3">Lipocalin-like domain-containing protein</fullName>
    </recommendedName>
</protein>
<keyword evidence="2" id="KW-1185">Reference proteome</keyword>
<dbReference type="RefSeq" id="WP_381524420.1">
    <property type="nucleotide sequence ID" value="NZ_JBHULN010000009.1"/>
</dbReference>
<organism evidence="1 2">
    <name type="scientific">Spirosoma soli</name>
    <dbReference type="NCBI Taxonomy" id="1770529"/>
    <lineage>
        <taxon>Bacteria</taxon>
        <taxon>Pseudomonadati</taxon>
        <taxon>Bacteroidota</taxon>
        <taxon>Cytophagia</taxon>
        <taxon>Cytophagales</taxon>
        <taxon>Cytophagaceae</taxon>
        <taxon>Spirosoma</taxon>
    </lineage>
</organism>
<evidence type="ECO:0000313" key="1">
    <source>
        <dbReference type="EMBL" id="MFD2572229.1"/>
    </source>
</evidence>
<gene>
    <name evidence="1" type="ORF">ACFSUS_16420</name>
</gene>
<name>A0ABW5M6D0_9BACT</name>
<reference evidence="2" key="1">
    <citation type="journal article" date="2019" name="Int. J. Syst. Evol. Microbiol.">
        <title>The Global Catalogue of Microorganisms (GCM) 10K type strain sequencing project: providing services to taxonomists for standard genome sequencing and annotation.</title>
        <authorList>
            <consortium name="The Broad Institute Genomics Platform"/>
            <consortium name="The Broad Institute Genome Sequencing Center for Infectious Disease"/>
            <person name="Wu L."/>
            <person name="Ma J."/>
        </authorList>
    </citation>
    <scope>NUCLEOTIDE SEQUENCE [LARGE SCALE GENOMIC DNA]</scope>
    <source>
        <strain evidence="2">KCTC 42805</strain>
    </source>
</reference>
<evidence type="ECO:0008006" key="3">
    <source>
        <dbReference type="Google" id="ProtNLM"/>
    </source>
</evidence>
<evidence type="ECO:0000313" key="2">
    <source>
        <dbReference type="Proteomes" id="UP001597469"/>
    </source>
</evidence>